<dbReference type="EMBL" id="CM046130">
    <property type="protein sequence ID" value="KAI8431381.1"/>
    <property type="molecule type" value="Genomic_DNA"/>
</dbReference>
<proteinExistence type="predicted"/>
<keyword evidence="2" id="KW-1185">Reference proteome</keyword>
<organism evidence="1 2">
    <name type="scientific">Choristoneura fumiferana</name>
    <name type="common">Spruce budworm moth</name>
    <name type="synonym">Archips fumiferana</name>
    <dbReference type="NCBI Taxonomy" id="7141"/>
    <lineage>
        <taxon>Eukaryota</taxon>
        <taxon>Metazoa</taxon>
        <taxon>Ecdysozoa</taxon>
        <taxon>Arthropoda</taxon>
        <taxon>Hexapoda</taxon>
        <taxon>Insecta</taxon>
        <taxon>Pterygota</taxon>
        <taxon>Neoptera</taxon>
        <taxon>Endopterygota</taxon>
        <taxon>Lepidoptera</taxon>
        <taxon>Glossata</taxon>
        <taxon>Ditrysia</taxon>
        <taxon>Tortricoidea</taxon>
        <taxon>Tortricidae</taxon>
        <taxon>Tortricinae</taxon>
        <taxon>Choristoneura</taxon>
    </lineage>
</organism>
<sequence length="541" mass="62760">MSYGASFKGFISEIPNISVDNFTNKDVAAYFLSHTHTDHTVGLYDQRFIQTLEMNNANIYMSEMSAAIVKYELKNRWKNFDGLEKILEKIMPVGLETISVVLPADPTRRLEETHLLVTVIPAGHSFGSVMFLLQTNSKTILYTGDFRMSSNDVSKHRQLHDNGSPITIDALYIDTTFIDPRYTNFPKRSTSVEVAIHEIDSWLKRDENNRVAVKTSAKFGYEYVFNELYKKLGVKVYVEDVRWKELYSNLGHLTPGVTNSASPIHLCWPKYRTDHSNCTPFESTKLKYLNIHLSAQKWRNFEVDDNPIDKISDHEIDVCFSTHCSRSELMYFKNYFMPKKVVGFPNIICDSPVKRFDDEYNLSPKKRKVDRKIPQGIENLFDTTRRNEINKPMMPEGYGHRGKDPYHPAWMDYCDPYHCNDYHKLACGLNRRTLRFKWFQSGCHIILNNKCASFRGSLKYDMVDVKFCYIYVMYLRLGCQECERGGDMVCGVSLVDNHVALFRDSCALERANCEPGSFHEYEEVRIGLCAYYLNLDTKKLE</sequence>
<name>A0ACC0K4K3_CHOFU</name>
<accession>A0ACC0K4K3</accession>
<protein>
    <submittedName>
        <fullName evidence="1">Uncharacterized protein</fullName>
    </submittedName>
</protein>
<gene>
    <name evidence="1" type="ORF">MSG28_015915</name>
</gene>
<evidence type="ECO:0000313" key="1">
    <source>
        <dbReference type="EMBL" id="KAI8431381.1"/>
    </source>
</evidence>
<dbReference type="Proteomes" id="UP001064048">
    <property type="component" value="Chromosome 30"/>
</dbReference>
<reference evidence="1 2" key="1">
    <citation type="journal article" date="2022" name="Genome Biol. Evol.">
        <title>The Spruce Budworm Genome: Reconstructing the Evolutionary History of Antifreeze Proteins.</title>
        <authorList>
            <person name="Beliveau C."/>
            <person name="Gagne P."/>
            <person name="Picq S."/>
            <person name="Vernygora O."/>
            <person name="Keeling C.I."/>
            <person name="Pinkney K."/>
            <person name="Doucet D."/>
            <person name="Wen F."/>
            <person name="Johnston J.S."/>
            <person name="Maaroufi H."/>
            <person name="Boyle B."/>
            <person name="Laroche J."/>
            <person name="Dewar K."/>
            <person name="Juretic N."/>
            <person name="Blackburn G."/>
            <person name="Nisole A."/>
            <person name="Brunet B."/>
            <person name="Brandao M."/>
            <person name="Lumley L."/>
            <person name="Duan J."/>
            <person name="Quan G."/>
            <person name="Lucarotti C.J."/>
            <person name="Roe A.D."/>
            <person name="Sperling F.A.H."/>
            <person name="Levesque R.C."/>
            <person name="Cusson M."/>
        </authorList>
    </citation>
    <scope>NUCLEOTIDE SEQUENCE [LARGE SCALE GENOMIC DNA]</scope>
    <source>
        <strain evidence="1">Glfc:IPQL:Cfum</strain>
    </source>
</reference>
<comment type="caution">
    <text evidence="1">The sequence shown here is derived from an EMBL/GenBank/DDBJ whole genome shotgun (WGS) entry which is preliminary data.</text>
</comment>
<evidence type="ECO:0000313" key="2">
    <source>
        <dbReference type="Proteomes" id="UP001064048"/>
    </source>
</evidence>